<sequence length="71" mass="7790">MVVVSLVTDALQLVCKLILLERGASGYMVHNGREYMLWPVGNIFIFPKSCTVVDAAAWTGRVALVVVPCMH</sequence>
<evidence type="ECO:0000313" key="2">
    <source>
        <dbReference type="Proteomes" id="UP001396334"/>
    </source>
</evidence>
<comment type="caution">
    <text evidence="1">The sequence shown here is derived from an EMBL/GenBank/DDBJ whole genome shotgun (WGS) entry which is preliminary data.</text>
</comment>
<evidence type="ECO:0000313" key="1">
    <source>
        <dbReference type="EMBL" id="KAK9025039.1"/>
    </source>
</evidence>
<dbReference type="Proteomes" id="UP001396334">
    <property type="component" value="Unassembled WGS sequence"/>
</dbReference>
<keyword evidence="2" id="KW-1185">Reference proteome</keyword>
<organism evidence="1 2">
    <name type="scientific">Hibiscus sabdariffa</name>
    <name type="common">roselle</name>
    <dbReference type="NCBI Taxonomy" id="183260"/>
    <lineage>
        <taxon>Eukaryota</taxon>
        <taxon>Viridiplantae</taxon>
        <taxon>Streptophyta</taxon>
        <taxon>Embryophyta</taxon>
        <taxon>Tracheophyta</taxon>
        <taxon>Spermatophyta</taxon>
        <taxon>Magnoliopsida</taxon>
        <taxon>eudicotyledons</taxon>
        <taxon>Gunneridae</taxon>
        <taxon>Pentapetalae</taxon>
        <taxon>rosids</taxon>
        <taxon>malvids</taxon>
        <taxon>Malvales</taxon>
        <taxon>Malvaceae</taxon>
        <taxon>Malvoideae</taxon>
        <taxon>Hibiscus</taxon>
    </lineage>
</organism>
<dbReference type="EMBL" id="JBBPBN010000014">
    <property type="protein sequence ID" value="KAK9025039.1"/>
    <property type="molecule type" value="Genomic_DNA"/>
</dbReference>
<reference evidence="1 2" key="1">
    <citation type="journal article" date="2024" name="G3 (Bethesda)">
        <title>Genome assembly of Hibiscus sabdariffa L. provides insights into metabolisms of medicinal natural products.</title>
        <authorList>
            <person name="Kim T."/>
        </authorList>
    </citation>
    <scope>NUCLEOTIDE SEQUENCE [LARGE SCALE GENOMIC DNA]</scope>
    <source>
        <strain evidence="1">TK-2024</strain>
        <tissue evidence="1">Old leaves</tissue>
    </source>
</reference>
<proteinExistence type="predicted"/>
<accession>A0ABR2SJF5</accession>
<evidence type="ECO:0008006" key="3">
    <source>
        <dbReference type="Google" id="ProtNLM"/>
    </source>
</evidence>
<gene>
    <name evidence="1" type="ORF">V6N11_064938</name>
</gene>
<protein>
    <recommendedName>
        <fullName evidence="3">Secreted protein</fullName>
    </recommendedName>
</protein>
<name>A0ABR2SJF5_9ROSI</name>